<dbReference type="PROSITE" id="PS50089">
    <property type="entry name" value="ZF_RING_2"/>
    <property type="match status" value="1"/>
</dbReference>
<evidence type="ECO:0000256" key="15">
    <source>
        <dbReference type="ARBA" id="ARBA00022989"/>
    </source>
</evidence>
<evidence type="ECO:0000313" key="20">
    <source>
        <dbReference type="EMBL" id="KAG8231390.1"/>
    </source>
</evidence>
<dbReference type="GO" id="GO:0016558">
    <property type="term" value="P:protein import into peroxisome matrix"/>
    <property type="evidence" value="ECO:0007669"/>
    <property type="project" value="InterPro"/>
</dbReference>
<evidence type="ECO:0000256" key="2">
    <source>
        <dbReference type="ARBA" id="ARBA00004585"/>
    </source>
</evidence>
<comment type="pathway">
    <text evidence="3">Protein modification; protein ubiquitination.</text>
</comment>
<keyword evidence="12" id="KW-0833">Ubl conjugation pathway</keyword>
<dbReference type="Gene3D" id="3.30.40.10">
    <property type="entry name" value="Zinc/RING finger domain, C3HC4 (zinc finger)"/>
    <property type="match status" value="1"/>
</dbReference>
<dbReference type="GO" id="GO:0005778">
    <property type="term" value="C:peroxisomal membrane"/>
    <property type="evidence" value="ECO:0007669"/>
    <property type="project" value="UniProtKB-SubCell"/>
</dbReference>
<evidence type="ECO:0000256" key="8">
    <source>
        <dbReference type="ARBA" id="ARBA00022679"/>
    </source>
</evidence>
<gene>
    <name evidence="20" type="ORF">J437_LFUL011326</name>
</gene>
<evidence type="ECO:0000256" key="10">
    <source>
        <dbReference type="ARBA" id="ARBA00022723"/>
    </source>
</evidence>
<evidence type="ECO:0000256" key="12">
    <source>
        <dbReference type="ARBA" id="ARBA00022786"/>
    </source>
</evidence>
<evidence type="ECO:0000256" key="11">
    <source>
        <dbReference type="ARBA" id="ARBA00022771"/>
    </source>
</evidence>
<evidence type="ECO:0000256" key="7">
    <source>
        <dbReference type="ARBA" id="ARBA00022593"/>
    </source>
</evidence>
<dbReference type="GO" id="GO:0008270">
    <property type="term" value="F:zinc ion binding"/>
    <property type="evidence" value="ECO:0007669"/>
    <property type="project" value="UniProtKB-KW"/>
</dbReference>
<evidence type="ECO:0000256" key="18">
    <source>
        <dbReference type="PROSITE-ProRule" id="PRU00175"/>
    </source>
</evidence>
<dbReference type="SMART" id="SM00184">
    <property type="entry name" value="RING"/>
    <property type="match status" value="1"/>
</dbReference>
<dbReference type="InterPro" id="IPR013083">
    <property type="entry name" value="Znf_RING/FYVE/PHD"/>
</dbReference>
<keyword evidence="11 18" id="KW-0863">Zinc-finger</keyword>
<dbReference type="PANTHER" id="PTHR23350">
    <property type="entry name" value="PEROXISOME ASSEMBLY PROTEIN 10"/>
    <property type="match status" value="1"/>
</dbReference>
<dbReference type="InterPro" id="IPR017907">
    <property type="entry name" value="Znf_RING_CS"/>
</dbReference>
<dbReference type="GO" id="GO:0061630">
    <property type="term" value="F:ubiquitin protein ligase activity"/>
    <property type="evidence" value="ECO:0007669"/>
    <property type="project" value="UniProtKB-EC"/>
</dbReference>
<dbReference type="PROSITE" id="PS00518">
    <property type="entry name" value="ZF_RING_1"/>
    <property type="match status" value="1"/>
</dbReference>
<proteinExistence type="inferred from homology"/>
<keyword evidence="16" id="KW-0472">Membrane</keyword>
<evidence type="ECO:0000256" key="3">
    <source>
        <dbReference type="ARBA" id="ARBA00004906"/>
    </source>
</evidence>
<evidence type="ECO:0000256" key="9">
    <source>
        <dbReference type="ARBA" id="ARBA00022692"/>
    </source>
</evidence>
<protein>
    <recommendedName>
        <fullName evidence="5">RING-type E3 ubiquitin transferase</fullName>
        <ecNumber evidence="5">2.3.2.27</ecNumber>
    </recommendedName>
</protein>
<comment type="subcellular location">
    <subcellularLocation>
        <location evidence="2">Peroxisome membrane</location>
        <topology evidence="2">Multi-pass membrane protein</topology>
    </subcellularLocation>
</comment>
<keyword evidence="9" id="KW-0812">Transmembrane</keyword>
<keyword evidence="21" id="KW-1185">Reference proteome</keyword>
<organism evidence="20 21">
    <name type="scientific">Ladona fulva</name>
    <name type="common">Scarce chaser dragonfly</name>
    <name type="synonym">Libellula fulva</name>
    <dbReference type="NCBI Taxonomy" id="123851"/>
    <lineage>
        <taxon>Eukaryota</taxon>
        <taxon>Metazoa</taxon>
        <taxon>Ecdysozoa</taxon>
        <taxon>Arthropoda</taxon>
        <taxon>Hexapoda</taxon>
        <taxon>Insecta</taxon>
        <taxon>Pterygota</taxon>
        <taxon>Palaeoptera</taxon>
        <taxon>Odonata</taxon>
        <taxon>Epiprocta</taxon>
        <taxon>Anisoptera</taxon>
        <taxon>Libelluloidea</taxon>
        <taxon>Libellulidae</taxon>
        <taxon>Ladona</taxon>
    </lineage>
</organism>
<keyword evidence="8" id="KW-0808">Transferase</keyword>
<dbReference type="InterPro" id="IPR001841">
    <property type="entry name" value="Znf_RING"/>
</dbReference>
<evidence type="ECO:0000256" key="16">
    <source>
        <dbReference type="ARBA" id="ARBA00023136"/>
    </source>
</evidence>
<dbReference type="AlphaFoldDB" id="A0A8K0KCW4"/>
<dbReference type="EC" id="2.3.2.27" evidence="5"/>
<reference evidence="20" key="2">
    <citation type="submission" date="2017-10" db="EMBL/GenBank/DDBJ databases">
        <title>Ladona fulva Genome sequencing and assembly.</title>
        <authorList>
            <person name="Murali S."/>
            <person name="Richards S."/>
            <person name="Bandaranaike D."/>
            <person name="Bellair M."/>
            <person name="Blankenburg K."/>
            <person name="Chao H."/>
            <person name="Dinh H."/>
            <person name="Doddapaneni H."/>
            <person name="Dugan-Rocha S."/>
            <person name="Elkadiri S."/>
            <person name="Gnanaolivu R."/>
            <person name="Hernandez B."/>
            <person name="Skinner E."/>
            <person name="Javaid M."/>
            <person name="Lee S."/>
            <person name="Li M."/>
            <person name="Ming W."/>
            <person name="Munidasa M."/>
            <person name="Muniz J."/>
            <person name="Nguyen L."/>
            <person name="Hughes D."/>
            <person name="Osuji N."/>
            <person name="Pu L.-L."/>
            <person name="Puazo M."/>
            <person name="Qu C."/>
            <person name="Quiroz J."/>
            <person name="Raj R."/>
            <person name="Weissenberger G."/>
            <person name="Xin Y."/>
            <person name="Zou X."/>
            <person name="Han Y."/>
            <person name="Worley K."/>
            <person name="Muzny D."/>
            <person name="Gibbs R."/>
        </authorList>
    </citation>
    <scope>NUCLEOTIDE SEQUENCE</scope>
    <source>
        <strain evidence="20">Sampled in the wild</strain>
    </source>
</reference>
<comment type="caution">
    <text evidence="20">The sequence shown here is derived from an EMBL/GenBank/DDBJ whole genome shotgun (WGS) entry which is preliminary data.</text>
</comment>
<dbReference type="OrthoDB" id="6270329at2759"/>
<evidence type="ECO:0000259" key="19">
    <source>
        <dbReference type="PROSITE" id="PS50089"/>
    </source>
</evidence>
<keyword evidence="6" id="KW-0813">Transport</keyword>
<dbReference type="CDD" id="cd16527">
    <property type="entry name" value="RING-HC_PEX10"/>
    <property type="match status" value="1"/>
</dbReference>
<reference evidence="20" key="1">
    <citation type="submission" date="2013-04" db="EMBL/GenBank/DDBJ databases">
        <authorList>
            <person name="Qu J."/>
            <person name="Murali S.C."/>
            <person name="Bandaranaike D."/>
            <person name="Bellair M."/>
            <person name="Blankenburg K."/>
            <person name="Chao H."/>
            <person name="Dinh H."/>
            <person name="Doddapaneni H."/>
            <person name="Downs B."/>
            <person name="Dugan-Rocha S."/>
            <person name="Elkadiri S."/>
            <person name="Gnanaolivu R.D."/>
            <person name="Hernandez B."/>
            <person name="Javaid M."/>
            <person name="Jayaseelan J.C."/>
            <person name="Lee S."/>
            <person name="Li M."/>
            <person name="Ming W."/>
            <person name="Munidasa M."/>
            <person name="Muniz J."/>
            <person name="Nguyen L."/>
            <person name="Ongeri F."/>
            <person name="Osuji N."/>
            <person name="Pu L.-L."/>
            <person name="Puazo M."/>
            <person name="Qu C."/>
            <person name="Quiroz J."/>
            <person name="Raj R."/>
            <person name="Weissenberger G."/>
            <person name="Xin Y."/>
            <person name="Zou X."/>
            <person name="Han Y."/>
            <person name="Richards S."/>
            <person name="Worley K."/>
            <person name="Muzny D."/>
            <person name="Gibbs R."/>
        </authorList>
    </citation>
    <scope>NUCLEOTIDE SEQUENCE</scope>
    <source>
        <strain evidence="20">Sampled in the wild</strain>
    </source>
</reference>
<evidence type="ECO:0000256" key="4">
    <source>
        <dbReference type="ARBA" id="ARBA00008704"/>
    </source>
</evidence>
<evidence type="ECO:0000256" key="6">
    <source>
        <dbReference type="ARBA" id="ARBA00022448"/>
    </source>
</evidence>
<dbReference type="PANTHER" id="PTHR23350:SF0">
    <property type="entry name" value="PEROXISOME BIOGENESIS FACTOR 10"/>
    <property type="match status" value="1"/>
</dbReference>
<evidence type="ECO:0000256" key="17">
    <source>
        <dbReference type="ARBA" id="ARBA00023140"/>
    </source>
</evidence>
<comment type="catalytic activity">
    <reaction evidence="1">
        <text>S-ubiquitinyl-[E2 ubiquitin-conjugating enzyme]-L-cysteine + [acceptor protein]-L-lysine = [E2 ubiquitin-conjugating enzyme]-L-cysteine + N(6)-ubiquitinyl-[acceptor protein]-L-lysine.</text>
        <dbReference type="EC" id="2.3.2.27"/>
    </reaction>
</comment>
<feature type="domain" description="RING-type" evidence="19">
    <location>
        <begin position="246"/>
        <end position="284"/>
    </location>
</feature>
<keyword evidence="14" id="KW-0653">Protein transport</keyword>
<keyword evidence="17" id="KW-0576">Peroxisome</keyword>
<dbReference type="Proteomes" id="UP000792457">
    <property type="component" value="Unassembled WGS sequence"/>
</dbReference>
<evidence type="ECO:0000256" key="1">
    <source>
        <dbReference type="ARBA" id="ARBA00000900"/>
    </source>
</evidence>
<accession>A0A8K0KCW4</accession>
<dbReference type="Pfam" id="PF13920">
    <property type="entry name" value="zf-C3HC4_3"/>
    <property type="match status" value="1"/>
</dbReference>
<evidence type="ECO:0000313" key="21">
    <source>
        <dbReference type="Proteomes" id="UP000792457"/>
    </source>
</evidence>
<keyword evidence="7" id="KW-0962">Peroxisome biogenesis</keyword>
<dbReference type="InterPro" id="IPR006845">
    <property type="entry name" value="Pex_N"/>
</dbReference>
<name>A0A8K0KCW4_LADFU</name>
<keyword evidence="10" id="KW-0479">Metal-binding</keyword>
<keyword evidence="15" id="KW-1133">Transmembrane helix</keyword>
<evidence type="ECO:0000256" key="5">
    <source>
        <dbReference type="ARBA" id="ARBA00012483"/>
    </source>
</evidence>
<dbReference type="Pfam" id="PF04757">
    <property type="entry name" value="Pex2_Pex12"/>
    <property type="match status" value="1"/>
</dbReference>
<sequence>MLKFVVTQKYIMSHSKFHSAGQAEILRAAQKDESYILQIHDIISQLSFLGGRKLWLKYATYYVAISRLLYFLSTNARWLQTLGEEYTGIIPVENNSLNLLSFKKMLLYVILLSGGNVILTNLLKKIERISLSSVILNPAPKKGMNKFFHILKNIIPYLEKINKTIFYFNGSYYSVVNRLTGVKHVLVRSWLRDQESLYGFKILAVLSLLNLILSFAIDFSNFSNLESDVELYTGNGAERASIQKNCKLCLNPRKSTSVTPCGHLFCWRCIMEWLQLRKDCPFCKSPISISRVVLLQNYDQFNG</sequence>
<evidence type="ECO:0000256" key="14">
    <source>
        <dbReference type="ARBA" id="ARBA00022927"/>
    </source>
</evidence>
<evidence type="ECO:0000256" key="13">
    <source>
        <dbReference type="ARBA" id="ARBA00022833"/>
    </source>
</evidence>
<keyword evidence="13" id="KW-0862">Zinc</keyword>
<dbReference type="EMBL" id="KZ308554">
    <property type="protein sequence ID" value="KAG8231390.1"/>
    <property type="molecule type" value="Genomic_DNA"/>
</dbReference>
<comment type="similarity">
    <text evidence="4">Belongs to the pex2/pex10/pex12 family.</text>
</comment>
<dbReference type="InterPro" id="IPR025654">
    <property type="entry name" value="PEX2/10"/>
</dbReference>
<dbReference type="SUPFAM" id="SSF57850">
    <property type="entry name" value="RING/U-box"/>
    <property type="match status" value="1"/>
</dbReference>